<proteinExistence type="predicted"/>
<gene>
    <name evidence="7" type="ORF">HGMM_OP4C581</name>
</gene>
<feature type="transmembrane region" description="Helical" evidence="6">
    <location>
        <begin position="189"/>
        <end position="214"/>
    </location>
</feature>
<feature type="transmembrane region" description="Helical" evidence="6">
    <location>
        <begin position="226"/>
        <end position="251"/>
    </location>
</feature>
<dbReference type="PANTHER" id="PTHR30482:SF10">
    <property type="entry name" value="HIGH-AFFINITY BRANCHED-CHAIN AMINO ACID TRANSPORT PROTEIN BRAE"/>
    <property type="match status" value="1"/>
</dbReference>
<evidence type="ECO:0000256" key="2">
    <source>
        <dbReference type="ARBA" id="ARBA00022475"/>
    </source>
</evidence>
<evidence type="ECO:0000256" key="6">
    <source>
        <dbReference type="SAM" id="Phobius"/>
    </source>
</evidence>
<reference evidence="7" key="1">
    <citation type="journal article" date="2005" name="Environ. Microbiol.">
        <title>Genetic and functional properties of uncultivated thermophilic crenarchaeotes from a subsurface gold mine as revealed by analysis of genome fragments.</title>
        <authorList>
            <person name="Nunoura T."/>
            <person name="Hirayama H."/>
            <person name="Takami H."/>
            <person name="Oida H."/>
            <person name="Nishi S."/>
            <person name="Shimamura S."/>
            <person name="Suzuki Y."/>
            <person name="Inagaki F."/>
            <person name="Takai K."/>
            <person name="Nealson K.H."/>
            <person name="Horikoshi K."/>
        </authorList>
    </citation>
    <scope>NUCLEOTIDE SEQUENCE</scope>
</reference>
<keyword evidence="2" id="KW-1003">Cell membrane</keyword>
<dbReference type="InterPro" id="IPR043428">
    <property type="entry name" value="LivM-like"/>
</dbReference>
<feature type="transmembrane region" description="Helical" evidence="6">
    <location>
        <begin position="140"/>
        <end position="159"/>
    </location>
</feature>
<comment type="subcellular location">
    <subcellularLocation>
        <location evidence="1">Cell membrane</location>
        <topology evidence="1">Multi-pass membrane protein</topology>
    </subcellularLocation>
</comment>
<dbReference type="GO" id="GO:0015658">
    <property type="term" value="F:branched-chain amino acid transmembrane transporter activity"/>
    <property type="evidence" value="ECO:0007669"/>
    <property type="project" value="InterPro"/>
</dbReference>
<evidence type="ECO:0000256" key="3">
    <source>
        <dbReference type="ARBA" id="ARBA00022692"/>
    </source>
</evidence>
<keyword evidence="5 6" id="KW-0472">Membrane</keyword>
<protein>
    <submittedName>
        <fullName evidence="7">Branched-chain amino acid transport system permease protein</fullName>
    </submittedName>
</protein>
<reference evidence="7" key="2">
    <citation type="journal article" date="2012" name="PLoS ONE">
        <title>A Deeply Branching Thermophilic Bacterium with an Ancient Acetyl-CoA Pathway Dominates a Subsurface Ecosystem.</title>
        <authorList>
            <person name="Takami H."/>
            <person name="Noguchi H."/>
            <person name="Takaki Y."/>
            <person name="Uchiyama I."/>
            <person name="Toyoda A."/>
            <person name="Nishi S."/>
            <person name="Chee G.-J."/>
            <person name="Arai W."/>
            <person name="Nunoura T."/>
            <person name="Itoh T."/>
            <person name="Hattori M."/>
            <person name="Takai K."/>
        </authorList>
    </citation>
    <scope>NUCLEOTIDE SEQUENCE</scope>
</reference>
<keyword evidence="4 6" id="KW-1133">Transmembrane helix</keyword>
<sequence length="303" mass="32442">MPFGLKGYTIYILSIAGANVLAAVGLNLLMGYAGQVSIGQAAFLAIGGYTSVLLMTQLGLGFWLAFPLAGIVTGLTGLILFIPALRLSAIYLAIATLGFGAAVQQLIPLPYWSAILGGHQGIKVPRPQIGGFVFDTDLELYYLTLVIVLALVALSWNVARSYIGRAFIALRDKPIAAEALGINPTRYKAYAFVLSAFLTGIAGALQAHLVGHISPGEFGLGRSIEIFAMVILGGIGSLPGSILGAVFLTFLPQWLSQAKLLYTFFYGAALVLVIIFMPYGVWGFFLRFYYRFPAMQKLFPKGA</sequence>
<evidence type="ECO:0000313" key="7">
    <source>
        <dbReference type="EMBL" id="BAL59945.1"/>
    </source>
</evidence>
<organism evidence="7">
    <name type="scientific">Acetithermum autotrophicum</name>
    <dbReference type="NCBI Taxonomy" id="1446466"/>
    <lineage>
        <taxon>Bacteria</taxon>
        <taxon>Candidatus Bipolaricaulota</taxon>
        <taxon>Candidatus Acetithermum</taxon>
    </lineage>
</organism>
<evidence type="ECO:0000256" key="5">
    <source>
        <dbReference type="ARBA" id="ARBA00023136"/>
    </source>
</evidence>
<dbReference type="PANTHER" id="PTHR30482">
    <property type="entry name" value="HIGH-AFFINITY BRANCHED-CHAIN AMINO ACID TRANSPORT SYSTEM PERMEASE"/>
    <property type="match status" value="1"/>
</dbReference>
<dbReference type="GO" id="GO:0005886">
    <property type="term" value="C:plasma membrane"/>
    <property type="evidence" value="ECO:0007669"/>
    <property type="project" value="UniProtKB-SubCell"/>
</dbReference>
<evidence type="ECO:0000256" key="1">
    <source>
        <dbReference type="ARBA" id="ARBA00004651"/>
    </source>
</evidence>
<dbReference type="CDD" id="cd06581">
    <property type="entry name" value="TM_PBP1_LivM_like"/>
    <property type="match status" value="1"/>
</dbReference>
<dbReference type="Pfam" id="PF02653">
    <property type="entry name" value="BPD_transp_2"/>
    <property type="match status" value="1"/>
</dbReference>
<evidence type="ECO:0000256" key="4">
    <source>
        <dbReference type="ARBA" id="ARBA00022989"/>
    </source>
</evidence>
<feature type="transmembrane region" description="Helical" evidence="6">
    <location>
        <begin position="60"/>
        <end position="82"/>
    </location>
</feature>
<feature type="transmembrane region" description="Helical" evidence="6">
    <location>
        <begin position="89"/>
        <end position="107"/>
    </location>
</feature>
<accession>H5STU5</accession>
<name>H5STU5_ACEAU</name>
<feature type="transmembrane region" description="Helical" evidence="6">
    <location>
        <begin position="36"/>
        <end position="54"/>
    </location>
</feature>
<dbReference type="EMBL" id="AP011803">
    <property type="protein sequence ID" value="BAL59945.1"/>
    <property type="molecule type" value="Genomic_DNA"/>
</dbReference>
<dbReference type="AlphaFoldDB" id="H5STU5"/>
<feature type="transmembrane region" description="Helical" evidence="6">
    <location>
        <begin position="263"/>
        <end position="290"/>
    </location>
</feature>
<feature type="transmembrane region" description="Helical" evidence="6">
    <location>
        <begin position="6"/>
        <end position="29"/>
    </location>
</feature>
<keyword evidence="3 6" id="KW-0812">Transmembrane</keyword>
<dbReference type="InterPro" id="IPR001851">
    <property type="entry name" value="ABC_transp_permease"/>
</dbReference>